<proteinExistence type="predicted"/>
<sequence>MNVGFRLFVNIVSHSIGSVRIDNNGFLLFVFVIVVVESCCVDMSCCGNGSWRWKVWFDLNS</sequence>
<dbReference type="Proteomes" id="UP000265566">
    <property type="component" value="Chromosome 1"/>
</dbReference>
<dbReference type="EMBL" id="PSQE01000001">
    <property type="protein sequence ID" value="RHN77002.1"/>
    <property type="molecule type" value="Genomic_DNA"/>
</dbReference>
<comment type="caution">
    <text evidence="1">The sequence shown here is derived from an EMBL/GenBank/DDBJ whole genome shotgun (WGS) entry which is preliminary data.</text>
</comment>
<reference evidence="1" key="1">
    <citation type="journal article" date="2018" name="Nat. Plants">
        <title>Whole-genome landscape of Medicago truncatula symbiotic genes.</title>
        <authorList>
            <person name="Pecrix Y."/>
            <person name="Gamas P."/>
            <person name="Carrere S."/>
        </authorList>
    </citation>
    <scope>NUCLEOTIDE SEQUENCE</scope>
    <source>
        <tissue evidence="1">Leaves</tissue>
    </source>
</reference>
<organism evidence="1">
    <name type="scientific">Medicago truncatula</name>
    <name type="common">Barrel medic</name>
    <name type="synonym">Medicago tribuloides</name>
    <dbReference type="NCBI Taxonomy" id="3880"/>
    <lineage>
        <taxon>Eukaryota</taxon>
        <taxon>Viridiplantae</taxon>
        <taxon>Streptophyta</taxon>
        <taxon>Embryophyta</taxon>
        <taxon>Tracheophyta</taxon>
        <taxon>Spermatophyta</taxon>
        <taxon>Magnoliopsida</taxon>
        <taxon>eudicotyledons</taxon>
        <taxon>Gunneridae</taxon>
        <taxon>Pentapetalae</taxon>
        <taxon>rosids</taxon>
        <taxon>fabids</taxon>
        <taxon>Fabales</taxon>
        <taxon>Fabaceae</taxon>
        <taxon>Papilionoideae</taxon>
        <taxon>50 kb inversion clade</taxon>
        <taxon>NPAAA clade</taxon>
        <taxon>Hologalegina</taxon>
        <taxon>IRL clade</taxon>
        <taxon>Trifolieae</taxon>
        <taxon>Medicago</taxon>
    </lineage>
</organism>
<accession>A0A396JI82</accession>
<evidence type="ECO:0000313" key="1">
    <source>
        <dbReference type="EMBL" id="RHN77002.1"/>
    </source>
</evidence>
<dbReference type="AlphaFoldDB" id="A0A396JI82"/>
<protein>
    <submittedName>
        <fullName evidence="1">Uncharacterized protein</fullName>
    </submittedName>
</protein>
<gene>
    <name evidence="1" type="ORF">MtrunA17_Chr1g0150051</name>
</gene>
<name>A0A396JI82_MEDTR</name>
<dbReference type="Gramene" id="rna409">
    <property type="protein sequence ID" value="RHN77002.1"/>
    <property type="gene ID" value="gene409"/>
</dbReference>